<dbReference type="GO" id="GO:0003735">
    <property type="term" value="F:structural constituent of ribosome"/>
    <property type="evidence" value="ECO:0007669"/>
    <property type="project" value="InterPro"/>
</dbReference>
<comment type="similarity">
    <text evidence="1">Belongs to the eukaryotic ribosomal protein eL21 family.</text>
</comment>
<dbReference type="GO" id="GO:1990904">
    <property type="term" value="C:ribonucleoprotein complex"/>
    <property type="evidence" value="ECO:0007669"/>
    <property type="project" value="UniProtKB-KW"/>
</dbReference>
<feature type="region of interest" description="Disordered" evidence="4">
    <location>
        <begin position="1"/>
        <end position="21"/>
    </location>
</feature>
<accession>A0A4Q9L338</accession>
<reference evidence="5 6" key="1">
    <citation type="submission" date="2017-12" db="EMBL/GenBank/DDBJ databases">
        <authorList>
            <person name="Pombert J.-F."/>
            <person name="Haag K.L."/>
            <person name="Ebert D."/>
        </authorList>
    </citation>
    <scope>NUCLEOTIDE SEQUENCE [LARGE SCALE GENOMIC DNA]</scope>
    <source>
        <strain evidence="5">FI-OER-3-3</strain>
    </source>
</reference>
<dbReference type="PROSITE" id="PS01171">
    <property type="entry name" value="RIBOSOMAL_L21E"/>
    <property type="match status" value="1"/>
</dbReference>
<dbReference type="Gene3D" id="2.30.30.70">
    <property type="entry name" value="Ribosomal protein L21"/>
    <property type="match status" value="1"/>
</dbReference>
<protein>
    <submittedName>
        <fullName evidence="5">Ribosomal protein L21</fullName>
    </submittedName>
</protein>
<dbReference type="InterPro" id="IPR008991">
    <property type="entry name" value="Translation_prot_SH3-like_sf"/>
</dbReference>
<dbReference type="GO" id="GO:0006412">
    <property type="term" value="P:translation"/>
    <property type="evidence" value="ECO:0007669"/>
    <property type="project" value="InterPro"/>
</dbReference>
<dbReference type="InterPro" id="IPR018259">
    <property type="entry name" value="Ribosomal_eL21_CS"/>
</dbReference>
<dbReference type="VEuPathDB" id="MicrosporidiaDB:CWI37_0603p0020"/>
<proteinExistence type="inferred from homology"/>
<evidence type="ECO:0000256" key="1">
    <source>
        <dbReference type="ARBA" id="ARBA00008427"/>
    </source>
</evidence>
<evidence type="ECO:0000256" key="2">
    <source>
        <dbReference type="ARBA" id="ARBA00022980"/>
    </source>
</evidence>
<evidence type="ECO:0000256" key="4">
    <source>
        <dbReference type="SAM" id="MobiDB-lite"/>
    </source>
</evidence>
<gene>
    <name evidence="5" type="ORF">CWI37_0603p0020</name>
</gene>
<dbReference type="InterPro" id="IPR001147">
    <property type="entry name" value="Ribosomal_eL21"/>
</dbReference>
<keyword evidence="2 5" id="KW-0689">Ribosomal protein</keyword>
<dbReference type="EMBL" id="PITJ01000603">
    <property type="protein sequence ID" value="TBU01903.1"/>
    <property type="molecule type" value="Genomic_DNA"/>
</dbReference>
<dbReference type="FunFam" id="2.30.30.70:FF:000001">
    <property type="entry name" value="60S ribosomal protein L21"/>
    <property type="match status" value="1"/>
</dbReference>
<comment type="caution">
    <text evidence="5">The sequence shown here is derived from an EMBL/GenBank/DDBJ whole genome shotgun (WGS) entry which is preliminary data.</text>
</comment>
<name>A0A4Q9L338_9MICR</name>
<dbReference type="InterPro" id="IPR036948">
    <property type="entry name" value="Ribosomal_eL21_sf"/>
</dbReference>
<dbReference type="SUPFAM" id="SSF50104">
    <property type="entry name" value="Translation proteins SH3-like domain"/>
    <property type="match status" value="1"/>
</dbReference>
<dbReference type="PANTHER" id="PTHR20981">
    <property type="entry name" value="60S RIBOSOMAL PROTEIN L21"/>
    <property type="match status" value="1"/>
</dbReference>
<dbReference type="Pfam" id="PF01157">
    <property type="entry name" value="Ribosomal_L21e"/>
    <property type="match status" value="1"/>
</dbReference>
<sequence>MRSKGYRRGTRHRFAQPHRKHGAIRMSKYMTTYKKNDLVDIKVNPAIHKGMPHKFYHGRTGKVVGVNPRSLVVILNKTVGNKQIRRTLYVREEHVSKSRCNEDFIARRTTNDEIRQQAVLEGKKVKCLKRQLPGPRESFVVSMVNNTPVSLGYEPYVDTF</sequence>
<dbReference type="Proteomes" id="UP000292362">
    <property type="component" value="Unassembled WGS sequence"/>
</dbReference>
<evidence type="ECO:0000313" key="5">
    <source>
        <dbReference type="EMBL" id="TBU01903.1"/>
    </source>
</evidence>
<organism evidence="5 6">
    <name type="scientific">Hamiltosporidium tvaerminnensis</name>
    <dbReference type="NCBI Taxonomy" id="1176355"/>
    <lineage>
        <taxon>Eukaryota</taxon>
        <taxon>Fungi</taxon>
        <taxon>Fungi incertae sedis</taxon>
        <taxon>Microsporidia</taxon>
        <taxon>Dubosqiidae</taxon>
        <taxon>Hamiltosporidium</taxon>
    </lineage>
</organism>
<evidence type="ECO:0000313" key="6">
    <source>
        <dbReference type="Proteomes" id="UP000292362"/>
    </source>
</evidence>
<dbReference type="AlphaFoldDB" id="A0A4Q9L338"/>
<dbReference type="Gene3D" id="6.10.250.3260">
    <property type="match status" value="1"/>
</dbReference>
<keyword evidence="3" id="KW-0687">Ribonucleoprotein</keyword>
<evidence type="ECO:0000256" key="3">
    <source>
        <dbReference type="ARBA" id="ARBA00023274"/>
    </source>
</evidence>
<dbReference type="GO" id="GO:0005840">
    <property type="term" value="C:ribosome"/>
    <property type="evidence" value="ECO:0007669"/>
    <property type="project" value="UniProtKB-KW"/>
</dbReference>